<name>A0A0D6JC72_9HYPH</name>
<dbReference type="KEGG" id="fil:BN1229_v1_0635"/>
<keyword evidence="4" id="KW-0479">Metal-binding</keyword>
<dbReference type="GO" id="GO:0005506">
    <property type="term" value="F:iron ion binding"/>
    <property type="evidence" value="ECO:0007669"/>
    <property type="project" value="InterPro"/>
</dbReference>
<keyword evidence="7" id="KW-0503">Monooxygenase</keyword>
<keyword evidence="9" id="KW-1185">Reference proteome</keyword>
<evidence type="ECO:0000313" key="9">
    <source>
        <dbReference type="Proteomes" id="UP000033187"/>
    </source>
</evidence>
<dbReference type="SUPFAM" id="SSF48264">
    <property type="entry name" value="Cytochrome P450"/>
    <property type="match status" value="1"/>
</dbReference>
<keyword evidence="6" id="KW-0408">Iron</keyword>
<dbReference type="RefSeq" id="WP_046476537.1">
    <property type="nucleotide sequence ID" value="NZ_LN829118.1"/>
</dbReference>
<evidence type="ECO:0000256" key="7">
    <source>
        <dbReference type="ARBA" id="ARBA00023033"/>
    </source>
</evidence>
<dbReference type="EMBL" id="LN829119">
    <property type="protein sequence ID" value="CPR16079.1"/>
    <property type="molecule type" value="Genomic_DNA"/>
</dbReference>
<dbReference type="KEGG" id="fiy:BN1229_v1_0639"/>
<evidence type="ECO:0000313" key="8">
    <source>
        <dbReference type="EMBL" id="CPR16079.1"/>
    </source>
</evidence>
<comment type="similarity">
    <text evidence="2">Belongs to the cytochrome P450 family.</text>
</comment>
<gene>
    <name evidence="8" type="ORF">YBN1229_v1_0639</name>
</gene>
<dbReference type="GO" id="GO:0016125">
    <property type="term" value="P:sterol metabolic process"/>
    <property type="evidence" value="ECO:0007669"/>
    <property type="project" value="TreeGrafter"/>
</dbReference>
<keyword evidence="3" id="KW-0349">Heme</keyword>
<evidence type="ECO:0000256" key="4">
    <source>
        <dbReference type="ARBA" id="ARBA00022723"/>
    </source>
</evidence>
<evidence type="ECO:0000256" key="5">
    <source>
        <dbReference type="ARBA" id="ARBA00023002"/>
    </source>
</evidence>
<evidence type="ECO:0000256" key="2">
    <source>
        <dbReference type="ARBA" id="ARBA00010617"/>
    </source>
</evidence>
<evidence type="ECO:0000256" key="1">
    <source>
        <dbReference type="ARBA" id="ARBA00001971"/>
    </source>
</evidence>
<protein>
    <submittedName>
        <fullName evidence="8">Putative cytochrome P450 152A1</fullName>
    </submittedName>
</protein>
<sequence length="418" mass="47820">MRSGSLPRLKGFDHTIAFLHDGYEFVSRRCDRLNSDAFLARLMLQKVVCARGEDAAQLFYEGGRFTRRGAMPPTTMRLLQDLGSVQQLDGAAHRHRKAMFVRLLMGADAEQQITELFRGEWRNAAKEWSSRPSIVLFDQANVILTKTICRWMQIPASKPYAELANEFSSMIENSGSAGFAVILALIRRRSTERYFERLVRSIREGTAIVATDSPLAYVVNYRDMDGSLLSERSAAVELINILRATVAIGRFVIFVAMALEQQPKWKEKLHSADDAAYEHFAEEVRRLYPFFPVIGGRAIESFEWRGHEFDCGDWFILDLYGTNHFRRLFPEPHQFNPARRLAWRTQGYDFIPQGGGDSRTDHRCPGEQITVGIMREACRLLVEDMQYELPEQDLTLSLHEIPARPRSGVVLSNIRLNI</sequence>
<accession>A0A0D6JC72</accession>
<proteinExistence type="inferred from homology"/>
<dbReference type="InterPro" id="IPR001128">
    <property type="entry name" value="Cyt_P450"/>
</dbReference>
<reference evidence="9" key="1">
    <citation type="submission" date="2015-02" db="EMBL/GenBank/DDBJ databases">
        <authorList>
            <person name="Chooi Y.-H."/>
        </authorList>
    </citation>
    <scope>NUCLEOTIDE SEQUENCE [LARGE SCALE GENOMIC DNA]</scope>
    <source>
        <strain evidence="9">strain Y</strain>
    </source>
</reference>
<organism evidence="8 9">
    <name type="scientific">Candidatus Filomicrobium marinum</name>
    <dbReference type="NCBI Taxonomy" id="1608628"/>
    <lineage>
        <taxon>Bacteria</taxon>
        <taxon>Pseudomonadati</taxon>
        <taxon>Pseudomonadota</taxon>
        <taxon>Alphaproteobacteria</taxon>
        <taxon>Hyphomicrobiales</taxon>
        <taxon>Hyphomicrobiaceae</taxon>
        <taxon>Filomicrobium</taxon>
    </lineage>
</organism>
<dbReference type="GO" id="GO:0016705">
    <property type="term" value="F:oxidoreductase activity, acting on paired donors, with incorporation or reduction of molecular oxygen"/>
    <property type="evidence" value="ECO:0007669"/>
    <property type="project" value="InterPro"/>
</dbReference>
<dbReference type="GO" id="GO:0004497">
    <property type="term" value="F:monooxygenase activity"/>
    <property type="evidence" value="ECO:0007669"/>
    <property type="project" value="UniProtKB-KW"/>
</dbReference>
<dbReference type="AlphaFoldDB" id="A0A0D6JC72"/>
<dbReference type="PANTHER" id="PTHR24286:SF24">
    <property type="entry name" value="LANOSTEROL 14-ALPHA DEMETHYLASE"/>
    <property type="match status" value="1"/>
</dbReference>
<dbReference type="Gene3D" id="1.10.630.10">
    <property type="entry name" value="Cytochrome P450"/>
    <property type="match status" value="1"/>
</dbReference>
<dbReference type="CDD" id="cd11067">
    <property type="entry name" value="CYP152"/>
    <property type="match status" value="1"/>
</dbReference>
<dbReference type="PANTHER" id="PTHR24286">
    <property type="entry name" value="CYTOCHROME P450 26"/>
    <property type="match status" value="1"/>
</dbReference>
<dbReference type="GO" id="GO:0020037">
    <property type="term" value="F:heme binding"/>
    <property type="evidence" value="ECO:0007669"/>
    <property type="project" value="InterPro"/>
</dbReference>
<comment type="cofactor">
    <cofactor evidence="1">
        <name>heme</name>
        <dbReference type="ChEBI" id="CHEBI:30413"/>
    </cofactor>
</comment>
<dbReference type="OrthoDB" id="9764248at2"/>
<dbReference type="InterPro" id="IPR036396">
    <property type="entry name" value="Cyt_P450_sf"/>
</dbReference>
<dbReference type="Proteomes" id="UP000033187">
    <property type="component" value="Chromosome 1"/>
</dbReference>
<evidence type="ECO:0000256" key="6">
    <source>
        <dbReference type="ARBA" id="ARBA00023004"/>
    </source>
</evidence>
<dbReference type="Pfam" id="PF00067">
    <property type="entry name" value="p450"/>
    <property type="match status" value="1"/>
</dbReference>
<evidence type="ECO:0000256" key="3">
    <source>
        <dbReference type="ARBA" id="ARBA00022617"/>
    </source>
</evidence>
<keyword evidence="5" id="KW-0560">Oxidoreductase</keyword>